<evidence type="ECO:0000256" key="2">
    <source>
        <dbReference type="ARBA" id="ARBA00022649"/>
    </source>
</evidence>
<sequence>MNKNARIDQACDRFKNIAVPTSYHYKQKFQFLPSWLDNTSYSYEKEAKGHNPKRYYSFKRGTVIRVNFGVNLGSEFSNIHFAIVLDKHDAPQKRTLTVLPLTSKQKSNRFSLGSEIFNQTTILLGNMKDRLSKLAKESTSNQNFESSNNIDKAIQELDQVVKLYERYNKQSYVRLSDITTISKLRIERLNKYDPSGKIRLSNAQMAQISHELMKLYLNK</sequence>
<comment type="similarity">
    <text evidence="1">Belongs to the PemK/MazF family.</text>
</comment>
<dbReference type="Gene3D" id="2.30.30.110">
    <property type="match status" value="1"/>
</dbReference>
<dbReference type="RefSeq" id="WP_182582830.1">
    <property type="nucleotide sequence ID" value="NZ_JACIUZ010000026.1"/>
</dbReference>
<keyword evidence="2" id="KW-1277">Toxin-antitoxin system</keyword>
<proteinExistence type="inferred from homology"/>
<comment type="caution">
    <text evidence="3">The sequence shown here is derived from an EMBL/GenBank/DDBJ whole genome shotgun (WGS) entry which is preliminary data.</text>
</comment>
<evidence type="ECO:0000313" key="3">
    <source>
        <dbReference type="EMBL" id="MBB1062858.1"/>
    </source>
</evidence>
<organism evidence="3 4">
    <name type="scientific">Limosilactobacillus fastidiosus</name>
    <dbReference type="NCBI Taxonomy" id="2759855"/>
    <lineage>
        <taxon>Bacteria</taxon>
        <taxon>Bacillati</taxon>
        <taxon>Bacillota</taxon>
        <taxon>Bacilli</taxon>
        <taxon>Lactobacillales</taxon>
        <taxon>Lactobacillaceae</taxon>
        <taxon>Limosilactobacillus</taxon>
    </lineage>
</organism>
<accession>A0ABR6E6N3</accession>
<dbReference type="InterPro" id="IPR011067">
    <property type="entry name" value="Plasmid_toxin/cell-grow_inhib"/>
</dbReference>
<reference evidence="3 4" key="1">
    <citation type="submission" date="2020-07" db="EMBL/GenBank/DDBJ databases">
        <title>Description of Limosilactobacillus balticus sp. nov., Limosilactobacillus agrestis sp. nov., Limosilactobacillus albertensis sp. nov., Limosilactobacillus rudii sp. nov., Limosilactobacillus fastidiosus sp. nov., five novel Limosilactobacillus species isolated from the vertebrate gastrointestinal tract, and proposal of 6 subspecies of Limosilactobacillus reuteri adapted to the gastrointestinal tract of specific vertebrate hosts.</title>
        <authorList>
            <person name="Li F."/>
            <person name="Cheng C."/>
            <person name="Zheng J."/>
            <person name="Quevedo R.M."/>
            <person name="Li J."/>
            <person name="Roos S."/>
            <person name="Gaenzle M.G."/>
            <person name="Walter J."/>
        </authorList>
    </citation>
    <scope>NUCLEOTIDE SEQUENCE [LARGE SCALE GENOMIC DNA]</scope>
    <source>
        <strain evidence="3 4">WF-MO7-1</strain>
    </source>
</reference>
<evidence type="ECO:0000256" key="1">
    <source>
        <dbReference type="ARBA" id="ARBA00007521"/>
    </source>
</evidence>
<evidence type="ECO:0000313" key="4">
    <source>
        <dbReference type="Proteomes" id="UP000544052"/>
    </source>
</evidence>
<dbReference type="Proteomes" id="UP000544052">
    <property type="component" value="Unassembled WGS sequence"/>
</dbReference>
<protein>
    <submittedName>
        <fullName evidence="3">Type II toxin-antitoxin system PemK/MazF family toxin</fullName>
    </submittedName>
</protein>
<dbReference type="InterPro" id="IPR003477">
    <property type="entry name" value="PemK-like"/>
</dbReference>
<gene>
    <name evidence="3" type="ORF">H5R64_03430</name>
</gene>
<dbReference type="SUPFAM" id="SSF50118">
    <property type="entry name" value="Cell growth inhibitor/plasmid maintenance toxic component"/>
    <property type="match status" value="1"/>
</dbReference>
<dbReference type="EMBL" id="JACIUZ010000026">
    <property type="protein sequence ID" value="MBB1062858.1"/>
    <property type="molecule type" value="Genomic_DNA"/>
</dbReference>
<name>A0ABR6E6N3_9LACO</name>
<dbReference type="Pfam" id="PF02452">
    <property type="entry name" value="PemK_toxin"/>
    <property type="match status" value="1"/>
</dbReference>
<keyword evidence="4" id="KW-1185">Reference proteome</keyword>